<dbReference type="RefSeq" id="WP_188885498.1">
    <property type="nucleotide sequence ID" value="NZ_BLYJ01000018.1"/>
</dbReference>
<sequence length="104" mass="11833">MNCRLPHRYYVTGSTELLWFHFSGGESAAYVRLLTGGTGICFDGNHEILPYFEQIFYYGDKQVYNEHRISVGVQSVLCCLAAPDTKPDIPEVIRPAVEYIAEHF</sequence>
<organism evidence="1 2">
    <name type="scientific">Butyricicoccus faecihominis</name>
    <dbReference type="NCBI Taxonomy" id="1712515"/>
    <lineage>
        <taxon>Bacteria</taxon>
        <taxon>Bacillati</taxon>
        <taxon>Bacillota</taxon>
        <taxon>Clostridia</taxon>
        <taxon>Eubacteriales</taxon>
        <taxon>Butyricicoccaceae</taxon>
        <taxon>Butyricicoccus</taxon>
    </lineage>
</organism>
<proteinExistence type="predicted"/>
<keyword evidence="2" id="KW-1185">Reference proteome</keyword>
<gene>
    <name evidence="1" type="ORF">BUFA31_15760</name>
</gene>
<name>A0ABQ1E0B2_9FIRM</name>
<evidence type="ECO:0000313" key="2">
    <source>
        <dbReference type="Proteomes" id="UP000620147"/>
    </source>
</evidence>
<evidence type="ECO:0008006" key="3">
    <source>
        <dbReference type="Google" id="ProtNLM"/>
    </source>
</evidence>
<protein>
    <recommendedName>
        <fullName evidence="3">AraC-type arabinose-binding/dimerisation domain-containing protein</fullName>
    </recommendedName>
</protein>
<accession>A0ABQ1E0B2</accession>
<comment type="caution">
    <text evidence="1">The sequence shown here is derived from an EMBL/GenBank/DDBJ whole genome shotgun (WGS) entry which is preliminary data.</text>
</comment>
<dbReference type="Proteomes" id="UP000620147">
    <property type="component" value="Unassembled WGS sequence"/>
</dbReference>
<reference evidence="1 2" key="1">
    <citation type="submission" date="2020-06" db="EMBL/GenBank/DDBJ databases">
        <title>Characterization of fructooligosaccharide metabolism and fructooligosaccharide-degrading enzymes in human commensal butyrate producers.</title>
        <authorList>
            <person name="Tanno H."/>
            <person name="Fujii T."/>
            <person name="Hirano K."/>
            <person name="Maeno S."/>
            <person name="Tonozuka T."/>
            <person name="Sakamoto M."/>
            <person name="Ohkuma M."/>
            <person name="Tochio T."/>
            <person name="Endo A."/>
        </authorList>
    </citation>
    <scope>NUCLEOTIDE SEQUENCE [LARGE SCALE GENOMIC DNA]</scope>
    <source>
        <strain evidence="1 2">JCM 31056</strain>
    </source>
</reference>
<dbReference type="EMBL" id="BLYJ01000018">
    <property type="protein sequence ID" value="GFO88412.1"/>
    <property type="molecule type" value="Genomic_DNA"/>
</dbReference>
<evidence type="ECO:0000313" key="1">
    <source>
        <dbReference type="EMBL" id="GFO88412.1"/>
    </source>
</evidence>